<dbReference type="InterPro" id="IPR005368">
    <property type="entry name" value="UPF0175"/>
</dbReference>
<keyword evidence="2" id="KW-1185">Reference proteome</keyword>
<dbReference type="RefSeq" id="WP_230438860.1">
    <property type="nucleotide sequence ID" value="NZ_CP087715.1"/>
</dbReference>
<evidence type="ECO:0000313" key="1">
    <source>
        <dbReference type="EMBL" id="MFD1217740.1"/>
    </source>
</evidence>
<name>A0ABW3UD41_9GAMM</name>
<proteinExistence type="predicted"/>
<dbReference type="Proteomes" id="UP001597264">
    <property type="component" value="Unassembled WGS sequence"/>
</dbReference>
<comment type="caution">
    <text evidence="1">The sequence shown here is derived from an EMBL/GenBank/DDBJ whole genome shotgun (WGS) entry which is preliminary data.</text>
</comment>
<reference evidence="2" key="1">
    <citation type="journal article" date="2019" name="Int. J. Syst. Evol. Microbiol.">
        <title>The Global Catalogue of Microorganisms (GCM) 10K type strain sequencing project: providing services to taxonomists for standard genome sequencing and annotation.</title>
        <authorList>
            <consortium name="The Broad Institute Genomics Platform"/>
            <consortium name="The Broad Institute Genome Sequencing Center for Infectious Disease"/>
            <person name="Wu L."/>
            <person name="Ma J."/>
        </authorList>
    </citation>
    <scope>NUCLEOTIDE SEQUENCE [LARGE SCALE GENOMIC DNA]</scope>
    <source>
        <strain evidence="2">CCUG 54356</strain>
    </source>
</reference>
<organism evidence="1 2">
    <name type="scientific">Microbulbifer celer</name>
    <dbReference type="NCBI Taxonomy" id="435905"/>
    <lineage>
        <taxon>Bacteria</taxon>
        <taxon>Pseudomonadati</taxon>
        <taxon>Pseudomonadota</taxon>
        <taxon>Gammaproteobacteria</taxon>
        <taxon>Cellvibrionales</taxon>
        <taxon>Microbulbiferaceae</taxon>
        <taxon>Microbulbifer</taxon>
    </lineage>
</organism>
<accession>A0ABW3UD41</accession>
<sequence>MKLDVNDEVAECLGLSEKELLEILAIALYKLEKINGVQGGKVTGTSEIEFHGILGKYGQFINYDEDDLETDLKNLKDF</sequence>
<dbReference type="Pfam" id="PF03683">
    <property type="entry name" value="UPF0175"/>
    <property type="match status" value="1"/>
</dbReference>
<evidence type="ECO:0000313" key="2">
    <source>
        <dbReference type="Proteomes" id="UP001597264"/>
    </source>
</evidence>
<gene>
    <name evidence="1" type="ORF">ACFQ2X_14105</name>
</gene>
<protein>
    <submittedName>
        <fullName evidence="1">UPF0175 family protein</fullName>
    </submittedName>
</protein>
<dbReference type="EMBL" id="JBHTLR010000019">
    <property type="protein sequence ID" value="MFD1217740.1"/>
    <property type="molecule type" value="Genomic_DNA"/>
</dbReference>